<protein>
    <submittedName>
        <fullName evidence="6">LysR family transcriptional regulator</fullName>
    </submittedName>
</protein>
<dbReference type="InterPro" id="IPR036390">
    <property type="entry name" value="WH_DNA-bd_sf"/>
</dbReference>
<organism evidence="6 7">
    <name type="scientific">Shewanella sedimentimangrovi</name>
    <dbReference type="NCBI Taxonomy" id="2814293"/>
    <lineage>
        <taxon>Bacteria</taxon>
        <taxon>Pseudomonadati</taxon>
        <taxon>Pseudomonadota</taxon>
        <taxon>Gammaproteobacteria</taxon>
        <taxon>Alteromonadales</taxon>
        <taxon>Shewanellaceae</taxon>
        <taxon>Shewanella</taxon>
    </lineage>
</organism>
<keyword evidence="2" id="KW-0805">Transcription regulation</keyword>
<dbReference type="InterPro" id="IPR005119">
    <property type="entry name" value="LysR_subst-bd"/>
</dbReference>
<dbReference type="InterPro" id="IPR058163">
    <property type="entry name" value="LysR-type_TF_proteobact-type"/>
</dbReference>
<keyword evidence="7" id="KW-1185">Reference proteome</keyword>
<evidence type="ECO:0000256" key="4">
    <source>
        <dbReference type="ARBA" id="ARBA00023163"/>
    </source>
</evidence>
<dbReference type="RefSeq" id="WP_207380198.1">
    <property type="nucleotide sequence ID" value="NZ_CP071502.1"/>
</dbReference>
<dbReference type="PROSITE" id="PS50931">
    <property type="entry name" value="HTH_LYSR"/>
    <property type="match status" value="1"/>
</dbReference>
<reference evidence="6 7" key="1">
    <citation type="submission" date="2021-03" db="EMBL/GenBank/DDBJ databases">
        <title>Novel species identification of genus Shewanella.</title>
        <authorList>
            <person name="Liu G."/>
            <person name="Zhang Q."/>
        </authorList>
    </citation>
    <scope>NUCLEOTIDE SEQUENCE [LARGE SCALE GENOMIC DNA]</scope>
    <source>
        <strain evidence="6 7">FJAT-52962</strain>
    </source>
</reference>
<proteinExistence type="inferred from homology"/>
<dbReference type="InterPro" id="IPR000847">
    <property type="entry name" value="LysR_HTH_N"/>
</dbReference>
<evidence type="ECO:0000259" key="5">
    <source>
        <dbReference type="PROSITE" id="PS50931"/>
    </source>
</evidence>
<keyword evidence="4" id="KW-0804">Transcription</keyword>
<evidence type="ECO:0000313" key="7">
    <source>
        <dbReference type="Proteomes" id="UP000663207"/>
    </source>
</evidence>
<dbReference type="EMBL" id="CP071502">
    <property type="protein sequence ID" value="QSX36901.1"/>
    <property type="molecule type" value="Genomic_DNA"/>
</dbReference>
<evidence type="ECO:0000313" key="6">
    <source>
        <dbReference type="EMBL" id="QSX36901.1"/>
    </source>
</evidence>
<comment type="similarity">
    <text evidence="1">Belongs to the LysR transcriptional regulatory family.</text>
</comment>
<dbReference type="Pfam" id="PF00126">
    <property type="entry name" value="HTH_1"/>
    <property type="match status" value="1"/>
</dbReference>
<dbReference type="Gene3D" id="1.10.10.10">
    <property type="entry name" value="Winged helix-like DNA-binding domain superfamily/Winged helix DNA-binding domain"/>
    <property type="match status" value="1"/>
</dbReference>
<dbReference type="PANTHER" id="PTHR30537:SF21">
    <property type="entry name" value="HTH-TYPE TRANSCRIPTIONAL REGULATOR SINR-RELATED"/>
    <property type="match status" value="1"/>
</dbReference>
<dbReference type="InterPro" id="IPR036388">
    <property type="entry name" value="WH-like_DNA-bd_sf"/>
</dbReference>
<dbReference type="Proteomes" id="UP000663207">
    <property type="component" value="Chromosome"/>
</dbReference>
<feature type="domain" description="HTH lysR-type" evidence="5">
    <location>
        <begin position="1"/>
        <end position="58"/>
    </location>
</feature>
<dbReference type="CDD" id="cd08422">
    <property type="entry name" value="PBP2_CrgA_like"/>
    <property type="match status" value="1"/>
</dbReference>
<evidence type="ECO:0000256" key="1">
    <source>
        <dbReference type="ARBA" id="ARBA00009437"/>
    </source>
</evidence>
<evidence type="ECO:0000256" key="2">
    <source>
        <dbReference type="ARBA" id="ARBA00023015"/>
    </source>
</evidence>
<dbReference type="SUPFAM" id="SSF46785">
    <property type="entry name" value="Winged helix' DNA-binding domain"/>
    <property type="match status" value="1"/>
</dbReference>
<sequence>MLLEDLQLFVRVADCGSITAAAAELELSAAAASAAIKRLEKQLDTLLFVRSTRNLRLTAAGERYLIHCRNALEQLCQAERALQDEKGEVAGTLAIAVSSDFGRNLFLPWLDTFLARHPKLEVRLQLGDQLSSFYRDQLDVALRYGKPQDSSEVAFKLCSLRRQLCASADYLARHGWPQTPGELSLHECLLYKRGERTHDLWHFWRDGQEHKVRVSGRRSSNDADLARRWAVAGHGLVYKSRLDLAEDMIAGRLLPLLPDFDGEPLELYMLCPGRQHLSPAILLLRDFLRERITEQLARLETMPGK</sequence>
<dbReference type="Gene3D" id="3.40.190.290">
    <property type="match status" value="1"/>
</dbReference>
<accession>A0ABX7QZF6</accession>
<dbReference type="PANTHER" id="PTHR30537">
    <property type="entry name" value="HTH-TYPE TRANSCRIPTIONAL REGULATOR"/>
    <property type="match status" value="1"/>
</dbReference>
<name>A0ABX7QZF6_9GAMM</name>
<evidence type="ECO:0000256" key="3">
    <source>
        <dbReference type="ARBA" id="ARBA00023125"/>
    </source>
</evidence>
<dbReference type="SUPFAM" id="SSF53850">
    <property type="entry name" value="Periplasmic binding protein-like II"/>
    <property type="match status" value="1"/>
</dbReference>
<dbReference type="Pfam" id="PF03466">
    <property type="entry name" value="LysR_substrate"/>
    <property type="match status" value="1"/>
</dbReference>
<keyword evidence="3" id="KW-0238">DNA-binding</keyword>
<gene>
    <name evidence="6" type="ORF">JYB85_16795</name>
</gene>